<name>A0A1I1MKW1_9RHOB</name>
<dbReference type="InterPro" id="IPR050273">
    <property type="entry name" value="GppA/Ppx_hydrolase"/>
</dbReference>
<evidence type="ECO:0000259" key="2">
    <source>
        <dbReference type="Pfam" id="PF21697"/>
    </source>
</evidence>
<dbReference type="STRING" id="441112.SAMN04488094_11057"/>
<dbReference type="Proteomes" id="UP000198728">
    <property type="component" value="Unassembled WGS sequence"/>
</dbReference>
<dbReference type="GO" id="GO:0016462">
    <property type="term" value="F:pyrophosphatase activity"/>
    <property type="evidence" value="ECO:0007669"/>
    <property type="project" value="TreeGrafter"/>
</dbReference>
<dbReference type="Gene3D" id="1.10.3210.10">
    <property type="entry name" value="Hypothetical protein af1432"/>
    <property type="match status" value="1"/>
</dbReference>
<dbReference type="PANTHER" id="PTHR30005:SF0">
    <property type="entry name" value="RETROGRADE REGULATION PROTEIN 2"/>
    <property type="match status" value="1"/>
</dbReference>
<dbReference type="Pfam" id="PF21697">
    <property type="entry name" value="Ppx_C"/>
    <property type="match status" value="1"/>
</dbReference>
<evidence type="ECO:0000259" key="1">
    <source>
        <dbReference type="Pfam" id="PF02541"/>
    </source>
</evidence>
<dbReference type="RefSeq" id="WP_093361639.1">
    <property type="nucleotide sequence ID" value="NZ_FOLG01000010.1"/>
</dbReference>
<dbReference type="CDD" id="cd24052">
    <property type="entry name" value="ASKHA_NBD_HpPPX-GppA-like"/>
    <property type="match status" value="1"/>
</dbReference>
<feature type="domain" description="Exopolyphosphatase C-terminal" evidence="2">
    <location>
        <begin position="343"/>
        <end position="503"/>
    </location>
</feature>
<dbReference type="OrthoDB" id="3698573at2"/>
<gene>
    <name evidence="3" type="ORF">SAMN04488094_11057</name>
</gene>
<dbReference type="AlphaFoldDB" id="A0A1I1MKW1"/>
<dbReference type="InterPro" id="IPR048951">
    <property type="entry name" value="Ppx_C"/>
</dbReference>
<protein>
    <submittedName>
        <fullName evidence="3">Exopolyphosphatase / guanosine-5'-triphosphate,3'-diphosphate pyrophosphatase</fullName>
    </submittedName>
</protein>
<keyword evidence="4" id="KW-1185">Reference proteome</keyword>
<feature type="domain" description="Ppx/GppA phosphatase N-terminal" evidence="1">
    <location>
        <begin position="57"/>
        <end position="322"/>
    </location>
</feature>
<dbReference type="SUPFAM" id="SSF53067">
    <property type="entry name" value="Actin-like ATPase domain"/>
    <property type="match status" value="2"/>
</dbReference>
<sequence length="521" mass="57296">MSVGNSGASHFEPRSVEIDTKRIQAHTPEHYGVIDVGSNSIRLVVYDDLARAPFPRFNEKSMVALGNGLDDEGAFTEEIMEHALAALARFKAISEAMGVSRIDVLATEAMRRAKNGPDLIARIKERTGFTPRLISGEEEATFAALGVISGFFQPRGLVGDIGGGSLEIAEVLGDRVGDRKVSMPLGALPVRAMMEKDPEEAKKSVDAILDANLPPMLTQPVFHAVGGGWRALARIHMAMNDWPISVVHGYDLPARDMSKFAKSVSRMTPEEIAELPDVPSRRVETLAASALVLWRVFRKLKPERIVFSALGLREGWLYAQLSEEEQYRDPLVEGALAAGLPDARVPEFPEALAKWTDDLFPGEVLPERRVRMAVCALTDIAWRDHQKVRAADSFLRILQFPFIGISHPERAFLATAIMARYGGKPAKLDTSATDILSPNDRKRAEVLGRALLLGHRFSASVPEILEHARLVIDTDAVRLEILETSDVPDSDAVKTRLSQLAKVLDMDATVETARSWDEDTD</sequence>
<dbReference type="Gene3D" id="3.30.420.150">
    <property type="entry name" value="Exopolyphosphatase. Domain 2"/>
    <property type="match status" value="1"/>
</dbReference>
<proteinExistence type="predicted"/>
<dbReference type="EMBL" id="FOLG01000010">
    <property type="protein sequence ID" value="SFC85462.1"/>
    <property type="molecule type" value="Genomic_DNA"/>
</dbReference>
<dbReference type="InterPro" id="IPR003695">
    <property type="entry name" value="Ppx_GppA_N"/>
</dbReference>
<dbReference type="InterPro" id="IPR043129">
    <property type="entry name" value="ATPase_NBD"/>
</dbReference>
<dbReference type="Pfam" id="PF02541">
    <property type="entry name" value="Ppx-GppA"/>
    <property type="match status" value="1"/>
</dbReference>
<evidence type="ECO:0000313" key="4">
    <source>
        <dbReference type="Proteomes" id="UP000198728"/>
    </source>
</evidence>
<reference evidence="3 4" key="1">
    <citation type="submission" date="2016-10" db="EMBL/GenBank/DDBJ databases">
        <authorList>
            <person name="de Groot N.N."/>
        </authorList>
    </citation>
    <scope>NUCLEOTIDE SEQUENCE [LARGE SCALE GENOMIC DNA]</scope>
    <source>
        <strain evidence="3 4">DSM 19548</strain>
    </source>
</reference>
<dbReference type="Gene3D" id="3.30.420.40">
    <property type="match status" value="1"/>
</dbReference>
<organism evidence="3 4">
    <name type="scientific">Tropicimonas isoalkanivorans</name>
    <dbReference type="NCBI Taxonomy" id="441112"/>
    <lineage>
        <taxon>Bacteria</taxon>
        <taxon>Pseudomonadati</taxon>
        <taxon>Pseudomonadota</taxon>
        <taxon>Alphaproteobacteria</taxon>
        <taxon>Rhodobacterales</taxon>
        <taxon>Roseobacteraceae</taxon>
        <taxon>Tropicimonas</taxon>
    </lineage>
</organism>
<accession>A0A1I1MKW1</accession>
<evidence type="ECO:0000313" key="3">
    <source>
        <dbReference type="EMBL" id="SFC85462.1"/>
    </source>
</evidence>
<dbReference type="PANTHER" id="PTHR30005">
    <property type="entry name" value="EXOPOLYPHOSPHATASE"/>
    <property type="match status" value="1"/>
</dbReference>